<dbReference type="GO" id="GO:0016746">
    <property type="term" value="F:acyltransferase activity"/>
    <property type="evidence" value="ECO:0007669"/>
    <property type="project" value="UniProtKB-KW"/>
</dbReference>
<sequence>MENYIETSRKVSLFIYRSIVRCFITTPMRWYSNLQWHIIKEQFKEIGSNVQIAFPFCGYGLENISIGDNFLSGERLKLRAFGEWEGVKYTPQIKIGNNVNIQTDCHISAINSVIIEDNVLIASFVYISDHSHGTCDYFESLISPIKRRLYSKGAVCIGKNVWIGEKATILPGVTVGEGSIIGANSVVTKNIPAYSIACGTPARVIKRLK</sequence>
<dbReference type="EMBL" id="JACOOE010000006">
    <property type="protein sequence ID" value="MBC5605568.1"/>
    <property type="molecule type" value="Genomic_DNA"/>
</dbReference>
<dbReference type="InterPro" id="IPR018357">
    <property type="entry name" value="Hexapep_transf_CS"/>
</dbReference>
<dbReference type="InterPro" id="IPR001451">
    <property type="entry name" value="Hexapep"/>
</dbReference>
<proteinExistence type="predicted"/>
<keyword evidence="2" id="KW-0677">Repeat</keyword>
<evidence type="ECO:0000256" key="2">
    <source>
        <dbReference type="ARBA" id="ARBA00022737"/>
    </source>
</evidence>
<protein>
    <submittedName>
        <fullName evidence="4">Acyltransferase</fullName>
    </submittedName>
</protein>
<comment type="caution">
    <text evidence="4">The sequence shown here is derived from an EMBL/GenBank/DDBJ whole genome shotgun (WGS) entry which is preliminary data.</text>
</comment>
<keyword evidence="1" id="KW-0808">Transferase</keyword>
<dbReference type="SUPFAM" id="SSF51161">
    <property type="entry name" value="Trimeric LpxA-like enzymes"/>
    <property type="match status" value="1"/>
</dbReference>
<dbReference type="Pfam" id="PF00132">
    <property type="entry name" value="Hexapep"/>
    <property type="match status" value="1"/>
</dbReference>
<dbReference type="RefSeq" id="WP_186967545.1">
    <property type="nucleotide sequence ID" value="NZ_JACOOE010000006.1"/>
</dbReference>
<organism evidence="4 5">
    <name type="scientific">Bacteroides difficilis</name>
    <dbReference type="NCBI Taxonomy" id="2763021"/>
    <lineage>
        <taxon>Bacteria</taxon>
        <taxon>Pseudomonadati</taxon>
        <taxon>Bacteroidota</taxon>
        <taxon>Bacteroidia</taxon>
        <taxon>Bacteroidales</taxon>
        <taxon>Bacteroidaceae</taxon>
        <taxon>Bacteroides</taxon>
    </lineage>
</organism>
<dbReference type="InterPro" id="IPR051159">
    <property type="entry name" value="Hexapeptide_acetyltransf"/>
</dbReference>
<dbReference type="PANTHER" id="PTHR23416">
    <property type="entry name" value="SIALIC ACID SYNTHASE-RELATED"/>
    <property type="match status" value="1"/>
</dbReference>
<dbReference type="Proteomes" id="UP000600600">
    <property type="component" value="Unassembled WGS sequence"/>
</dbReference>
<accession>A0ABR7CCX3</accession>
<dbReference type="Gene3D" id="2.160.10.10">
    <property type="entry name" value="Hexapeptide repeat proteins"/>
    <property type="match status" value="1"/>
</dbReference>
<keyword evidence="5" id="KW-1185">Reference proteome</keyword>
<keyword evidence="3 4" id="KW-0012">Acyltransferase</keyword>
<gene>
    <name evidence="4" type="ORF">H8S67_12915</name>
</gene>
<evidence type="ECO:0000256" key="3">
    <source>
        <dbReference type="ARBA" id="ARBA00023315"/>
    </source>
</evidence>
<reference evidence="4 5" key="1">
    <citation type="submission" date="2020-08" db="EMBL/GenBank/DDBJ databases">
        <title>Genome public.</title>
        <authorList>
            <person name="Liu C."/>
            <person name="Sun Q."/>
        </authorList>
    </citation>
    <scope>NUCLEOTIDE SEQUENCE [LARGE SCALE GENOMIC DNA]</scope>
    <source>
        <strain evidence="4 5">M27</strain>
    </source>
</reference>
<name>A0ABR7CCX3_9BACE</name>
<evidence type="ECO:0000256" key="1">
    <source>
        <dbReference type="ARBA" id="ARBA00022679"/>
    </source>
</evidence>
<dbReference type="PROSITE" id="PS00101">
    <property type="entry name" value="HEXAPEP_TRANSFERASES"/>
    <property type="match status" value="1"/>
</dbReference>
<dbReference type="CDD" id="cd04647">
    <property type="entry name" value="LbH_MAT_like"/>
    <property type="match status" value="1"/>
</dbReference>
<dbReference type="PANTHER" id="PTHR23416:SF78">
    <property type="entry name" value="LIPOPOLYSACCHARIDE BIOSYNTHESIS O-ACETYL TRANSFERASE WBBJ-RELATED"/>
    <property type="match status" value="1"/>
</dbReference>
<dbReference type="InterPro" id="IPR011004">
    <property type="entry name" value="Trimer_LpxA-like_sf"/>
</dbReference>
<evidence type="ECO:0000313" key="5">
    <source>
        <dbReference type="Proteomes" id="UP000600600"/>
    </source>
</evidence>
<evidence type="ECO:0000313" key="4">
    <source>
        <dbReference type="EMBL" id="MBC5605568.1"/>
    </source>
</evidence>